<accession>A0A835LQE8</accession>
<gene>
    <name evidence="3" type="ORF">IFM89_037109</name>
</gene>
<dbReference type="InterPro" id="IPR002213">
    <property type="entry name" value="UDP_glucos_trans"/>
</dbReference>
<protein>
    <submittedName>
        <fullName evidence="3">Uncharacterized protein</fullName>
    </submittedName>
</protein>
<organism evidence="3 4">
    <name type="scientific">Coptis chinensis</name>
    <dbReference type="NCBI Taxonomy" id="261450"/>
    <lineage>
        <taxon>Eukaryota</taxon>
        <taxon>Viridiplantae</taxon>
        <taxon>Streptophyta</taxon>
        <taxon>Embryophyta</taxon>
        <taxon>Tracheophyta</taxon>
        <taxon>Spermatophyta</taxon>
        <taxon>Magnoliopsida</taxon>
        <taxon>Ranunculales</taxon>
        <taxon>Ranunculaceae</taxon>
        <taxon>Coptidoideae</taxon>
        <taxon>Coptis</taxon>
    </lineage>
</organism>
<dbReference type="AlphaFoldDB" id="A0A835LQE8"/>
<dbReference type="Proteomes" id="UP000631114">
    <property type="component" value="Unassembled WGS sequence"/>
</dbReference>
<dbReference type="PANTHER" id="PTHR48047">
    <property type="entry name" value="GLYCOSYLTRANSFERASE"/>
    <property type="match status" value="1"/>
</dbReference>
<proteinExistence type="inferred from homology"/>
<dbReference type="Pfam" id="PF00201">
    <property type="entry name" value="UDPGT"/>
    <property type="match status" value="1"/>
</dbReference>
<dbReference type="CDD" id="cd03784">
    <property type="entry name" value="GT1_Gtf-like"/>
    <property type="match status" value="1"/>
</dbReference>
<dbReference type="PANTHER" id="PTHR48047:SF150">
    <property type="entry name" value="SOLANIDINE UDP-GLUCOSE GLUCOSYLTRANSFERASE 1"/>
    <property type="match status" value="1"/>
</dbReference>
<evidence type="ECO:0000313" key="3">
    <source>
        <dbReference type="EMBL" id="KAF9603610.1"/>
    </source>
</evidence>
<evidence type="ECO:0000256" key="2">
    <source>
        <dbReference type="ARBA" id="ARBA00022679"/>
    </source>
</evidence>
<sequence>MDQTSESVQLEVIFIPFLAPGHMIPMVNIARLFATHGVNATIITTTFASIQFHKAFTQELKSGNKITIHTVLSEEESASPQGTTGEASFSKVTDLIVLMAMLQPKIEQVIRQRRPHCIVSDMFCAWTSDIAISLGIPRLVFYGVSYLAHCCTEIVTGVPPGSEDPYVIPGLPDKIEFLRSQLHFNVKTLTMWYDFLHELREADKKSFGVLRFNVEKADDVNTDGHNSCLSWLNTKKHNSVMYISFGSMAKCSSAQLLEIASGLEASGHPFIWVVREGETTVGEITLLPEGLEERMTEGDKGLIIKGWAPQMLILEHPAVGGFGQSPPNNSTMKRGKIEKVVIRLMGVNEVADERRKRAKEYGQMAKRAVEDGGSSYVHLVSLIDNLKSLPSSKK</sequence>
<keyword evidence="2" id="KW-0808">Transferase</keyword>
<comment type="caution">
    <text evidence="3">The sequence shown here is derived from an EMBL/GenBank/DDBJ whole genome shotgun (WGS) entry which is preliminary data.</text>
</comment>
<comment type="similarity">
    <text evidence="1">Belongs to the UDP-glycosyltransferase family.</text>
</comment>
<dbReference type="OrthoDB" id="5835829at2759"/>
<dbReference type="Gene3D" id="3.40.50.2000">
    <property type="entry name" value="Glycogen Phosphorylase B"/>
    <property type="match status" value="2"/>
</dbReference>
<keyword evidence="4" id="KW-1185">Reference proteome</keyword>
<evidence type="ECO:0000256" key="1">
    <source>
        <dbReference type="ARBA" id="ARBA00009995"/>
    </source>
</evidence>
<evidence type="ECO:0000313" key="4">
    <source>
        <dbReference type="Proteomes" id="UP000631114"/>
    </source>
</evidence>
<dbReference type="GO" id="GO:0035251">
    <property type="term" value="F:UDP-glucosyltransferase activity"/>
    <property type="evidence" value="ECO:0007669"/>
    <property type="project" value="TreeGrafter"/>
</dbReference>
<name>A0A835LQE8_9MAGN</name>
<dbReference type="EMBL" id="JADFTS010000006">
    <property type="protein sequence ID" value="KAF9603610.1"/>
    <property type="molecule type" value="Genomic_DNA"/>
</dbReference>
<reference evidence="3 4" key="1">
    <citation type="submission" date="2020-10" db="EMBL/GenBank/DDBJ databases">
        <title>The Coptis chinensis genome and diversification of protoberbering-type alkaloids.</title>
        <authorList>
            <person name="Wang B."/>
            <person name="Shu S."/>
            <person name="Song C."/>
            <person name="Liu Y."/>
        </authorList>
    </citation>
    <scope>NUCLEOTIDE SEQUENCE [LARGE SCALE GENOMIC DNA]</scope>
    <source>
        <strain evidence="3">HL-2020</strain>
        <tissue evidence="3">Leaf</tissue>
    </source>
</reference>
<dbReference type="SUPFAM" id="SSF53756">
    <property type="entry name" value="UDP-Glycosyltransferase/glycogen phosphorylase"/>
    <property type="match status" value="1"/>
</dbReference>